<dbReference type="Pfam" id="PF03810">
    <property type="entry name" value="IBN_N"/>
    <property type="match status" value="1"/>
</dbReference>
<dbReference type="Gene3D" id="1.25.10.10">
    <property type="entry name" value="Leucine-rich Repeat Variant"/>
    <property type="match status" value="1"/>
</dbReference>
<feature type="domain" description="Importin N-terminal" evidence="7">
    <location>
        <begin position="31"/>
        <end position="94"/>
    </location>
</feature>
<evidence type="ECO:0000256" key="5">
    <source>
        <dbReference type="ARBA" id="ARBA00022927"/>
    </source>
</evidence>
<evidence type="ECO:0000256" key="3">
    <source>
        <dbReference type="ARBA" id="ARBA00022490"/>
    </source>
</evidence>
<accession>L0B0P0</accession>
<dbReference type="SUPFAM" id="SSF48371">
    <property type="entry name" value="ARM repeat"/>
    <property type="match status" value="1"/>
</dbReference>
<evidence type="ECO:0000256" key="2">
    <source>
        <dbReference type="ARBA" id="ARBA00022448"/>
    </source>
</evidence>
<organism evidence="8 9">
    <name type="scientific">Theileria equi strain WA</name>
    <dbReference type="NCBI Taxonomy" id="1537102"/>
    <lineage>
        <taxon>Eukaryota</taxon>
        <taxon>Sar</taxon>
        <taxon>Alveolata</taxon>
        <taxon>Apicomplexa</taxon>
        <taxon>Aconoidasida</taxon>
        <taxon>Piroplasmida</taxon>
        <taxon>Theileriidae</taxon>
        <taxon>Theileria</taxon>
    </lineage>
</organism>
<keyword evidence="5" id="KW-0653">Protein transport</keyword>
<dbReference type="GO" id="GO:0006606">
    <property type="term" value="P:protein import into nucleus"/>
    <property type="evidence" value="ECO:0007669"/>
    <property type="project" value="InterPro"/>
</dbReference>
<evidence type="ECO:0000256" key="6">
    <source>
        <dbReference type="SAM" id="MobiDB-lite"/>
    </source>
</evidence>
<keyword evidence="4" id="KW-0677">Repeat</keyword>
<dbReference type="InterPro" id="IPR001494">
    <property type="entry name" value="Importin-beta_N"/>
</dbReference>
<dbReference type="Proteomes" id="UP000031512">
    <property type="component" value="Chromosome 3"/>
</dbReference>
<dbReference type="GO" id="GO:0005737">
    <property type="term" value="C:cytoplasm"/>
    <property type="evidence" value="ECO:0007669"/>
    <property type="project" value="UniProtKB-SubCell"/>
</dbReference>
<dbReference type="EMBL" id="CP001670">
    <property type="protein sequence ID" value="AFZ81078.1"/>
    <property type="molecule type" value="Genomic_DNA"/>
</dbReference>
<dbReference type="PANTHER" id="PTHR10527">
    <property type="entry name" value="IMPORTIN BETA"/>
    <property type="match status" value="1"/>
</dbReference>
<dbReference type="OrthoDB" id="951172at2759"/>
<dbReference type="RefSeq" id="XP_004830744.1">
    <property type="nucleotide sequence ID" value="XM_004830687.1"/>
</dbReference>
<dbReference type="VEuPathDB" id="PiroplasmaDB:BEWA_004860"/>
<dbReference type="eggNOG" id="KOG2023">
    <property type="taxonomic scope" value="Eukaryota"/>
</dbReference>
<dbReference type="KEGG" id="beq:BEWA_004860"/>
<dbReference type="AlphaFoldDB" id="L0B0P0"/>
<dbReference type="STRING" id="1537102.L0B0P0"/>
<dbReference type="GeneID" id="15805476"/>
<dbReference type="Pfam" id="PF13513">
    <property type="entry name" value="HEAT_EZ"/>
    <property type="match status" value="1"/>
</dbReference>
<name>L0B0P0_THEEQ</name>
<dbReference type="InterPro" id="IPR011989">
    <property type="entry name" value="ARM-like"/>
</dbReference>
<feature type="region of interest" description="Disordered" evidence="6">
    <location>
        <begin position="342"/>
        <end position="376"/>
    </location>
</feature>
<protein>
    <submittedName>
        <fullName evidence="8">Importin beta/transportin, putative</fullName>
    </submittedName>
</protein>
<keyword evidence="9" id="KW-1185">Reference proteome</keyword>
<evidence type="ECO:0000256" key="4">
    <source>
        <dbReference type="ARBA" id="ARBA00022737"/>
    </source>
</evidence>
<comment type="subcellular location">
    <subcellularLocation>
        <location evidence="1">Cytoplasm</location>
    </subcellularLocation>
</comment>
<evidence type="ECO:0000313" key="8">
    <source>
        <dbReference type="EMBL" id="AFZ81078.1"/>
    </source>
</evidence>
<evidence type="ECO:0000256" key="1">
    <source>
        <dbReference type="ARBA" id="ARBA00004496"/>
    </source>
</evidence>
<dbReference type="InterPro" id="IPR040122">
    <property type="entry name" value="Importin_beta"/>
</dbReference>
<evidence type="ECO:0000259" key="7">
    <source>
        <dbReference type="Pfam" id="PF03810"/>
    </source>
</evidence>
<keyword evidence="2" id="KW-0813">Transport</keyword>
<dbReference type="InterPro" id="IPR016024">
    <property type="entry name" value="ARM-type_fold"/>
</dbReference>
<dbReference type="GO" id="GO:0031267">
    <property type="term" value="F:small GTPase binding"/>
    <property type="evidence" value="ECO:0007669"/>
    <property type="project" value="InterPro"/>
</dbReference>
<reference evidence="8 9" key="1">
    <citation type="journal article" date="2012" name="BMC Genomics">
        <title>Comparative genomic analysis and phylogenetic position of Theileria equi.</title>
        <authorList>
            <person name="Kappmeyer L.S."/>
            <person name="Thiagarajan M."/>
            <person name="Herndon D.R."/>
            <person name="Ramsay J.D."/>
            <person name="Caler E."/>
            <person name="Djikeng A."/>
            <person name="Gillespie J.J."/>
            <person name="Lau A.O."/>
            <person name="Roalson E.H."/>
            <person name="Silva J.C."/>
            <person name="Silva M.G."/>
            <person name="Suarez C.E."/>
            <person name="Ueti M.W."/>
            <person name="Nene V.M."/>
            <person name="Mealey R.H."/>
            <person name="Knowles D.P."/>
            <person name="Brayton K.A."/>
        </authorList>
    </citation>
    <scope>NUCLEOTIDE SEQUENCE [LARGE SCALE GENOMIC DNA]</scope>
    <source>
        <strain evidence="8 9">WA</strain>
    </source>
</reference>
<keyword evidence="3" id="KW-0963">Cytoplasm</keyword>
<evidence type="ECO:0000313" key="9">
    <source>
        <dbReference type="Proteomes" id="UP000031512"/>
    </source>
</evidence>
<gene>
    <name evidence="8" type="ORF">BEWA_004860</name>
</gene>
<sequence length="908" mass="101752">MGIDRLVYDRLLGVLDLVTRGDTDSQRFLNENLNAFESGRNDACIYYLEVSLNSNNFHVRQMSLLLLKRSLSREWQSLTVESKRGLYDGIFQLLGISSAEIRSVVSSCIVTLYGLQSGSDSKVFTHRLLDILSKESPVEVLEASSLALSMIVEDIISFSSDDSNGVASREKFDFLRVELSRSIIQTSTSKPELHRYLSKVLLIMVDSMEVAEYILHHYFDLVWNLLGSISTIQESSAKKFVLKCLLRIWDYRPSSILQALFPIITSSCKDDSDPQVQIEALDLLSHILQSIQYVEGNREMHDIRSEFLTRLRAELPVLIKILVENTKYTSWDYMSMDISHMEDDNASKPDSIQDLPSHTHVSKKLRDSDDDEDLDAAETSTWGNTWTVRKGAALALDNISQAYGGDPEVLAIFLRYIQANLDSPDWEIKESAVLTLGAISRGSLNSLSPFLPKVIEYLVVLSSDSKPLLRIISCWCISRFTHFLFSNTQYLETSLRAILNRMLDTNKRVQEGACSAFTAFEETSGMLLVPYLDYILETVLRAIEIYQERNFRILYDVIGTLAQNVGEPLLNARKFPDLMNRLMDLLASTDIYKPQFLALLECISCVSQIVGDGMSVYATKILQRCLYSIHTIVTDSKDEDLPGPPRWDIVEFASDTISSLVSSLHATPANVCTLLDTCLATDGSGRRFGIVELLLESCKSGLAGVLQSCIALLGDLGWVYSAVLVQPVVHLLTENILHDFPSVANNAVWAIGVLSMHERRSILQPQLQKIVLDLSHILNSESRAYKNLCIIQNVCITLGRICLNFPDSTCTLLPKFAEKFCLNLTSYRNDFDKAQAIQGLALAVTKSPVSAAQHMAGIVQLFLSYPPCDPQFESALREALLAIVRTNGPAWENIHYSIKNGAKVRFFN</sequence>
<proteinExistence type="predicted"/>